<accession>A0A8J4WI33</accession>
<proteinExistence type="predicted"/>
<dbReference type="Proteomes" id="UP000748531">
    <property type="component" value="Unassembled WGS sequence"/>
</dbReference>
<dbReference type="EMBL" id="LUCH01001361">
    <property type="protein sequence ID" value="KAF5403208.1"/>
    <property type="molecule type" value="Genomic_DNA"/>
</dbReference>
<organism evidence="1 2">
    <name type="scientific">Paragonimus heterotremus</name>
    <dbReference type="NCBI Taxonomy" id="100268"/>
    <lineage>
        <taxon>Eukaryota</taxon>
        <taxon>Metazoa</taxon>
        <taxon>Spiralia</taxon>
        <taxon>Lophotrochozoa</taxon>
        <taxon>Platyhelminthes</taxon>
        <taxon>Trematoda</taxon>
        <taxon>Digenea</taxon>
        <taxon>Plagiorchiida</taxon>
        <taxon>Troglotremata</taxon>
        <taxon>Troglotrematidae</taxon>
        <taxon>Paragonimus</taxon>
    </lineage>
</organism>
<keyword evidence="2" id="KW-1185">Reference proteome</keyword>
<name>A0A8J4WI33_9TREM</name>
<dbReference type="OrthoDB" id="6293091at2759"/>
<reference evidence="1" key="1">
    <citation type="submission" date="2019-05" db="EMBL/GenBank/DDBJ databases">
        <title>Annotation for the trematode Paragonimus heterotremus.</title>
        <authorList>
            <person name="Choi Y.-J."/>
        </authorList>
    </citation>
    <scope>NUCLEOTIDE SEQUENCE</scope>
    <source>
        <strain evidence="1">LC</strain>
    </source>
</reference>
<evidence type="ECO:0000313" key="2">
    <source>
        <dbReference type="Proteomes" id="UP000748531"/>
    </source>
</evidence>
<comment type="caution">
    <text evidence="1">The sequence shown here is derived from an EMBL/GenBank/DDBJ whole genome shotgun (WGS) entry which is preliminary data.</text>
</comment>
<protein>
    <submittedName>
        <fullName evidence="1">Uncharacterized protein</fullName>
    </submittedName>
</protein>
<gene>
    <name evidence="1" type="ORF">PHET_03099</name>
</gene>
<evidence type="ECO:0000313" key="1">
    <source>
        <dbReference type="EMBL" id="KAF5403208.1"/>
    </source>
</evidence>
<dbReference type="AlphaFoldDB" id="A0A8J4WI33"/>
<sequence length="192" mass="21507">MMRNNWALIPPYRSMEELRSLVGQNNPLPNDTPAYQLTGVHLTASIEEAWSHIRMVDLDESMRPVLMVAQSSPQKVFGTILNPTSSISSKQDVHLVLLKADMLGKLMRSKSGVDRSPNDHTNSSACLPFMAPYRTLTDFDTGEVIFTSEEKRKTAVLSTYTSLTFFTDTISLQVRRNNSEESDSKSLSVSVY</sequence>